<dbReference type="EMBL" id="BEYU01000006">
    <property type="protein sequence ID" value="GBG24467.1"/>
    <property type="molecule type" value="Genomic_DNA"/>
</dbReference>
<keyword evidence="2" id="KW-0472">Membrane</keyword>
<dbReference type="SFLD" id="SFLDG01180">
    <property type="entry name" value="SUF1"/>
    <property type="match status" value="1"/>
</dbReference>
<dbReference type="CDD" id="cd03193">
    <property type="entry name" value="GST_C_Metaxin"/>
    <property type="match status" value="1"/>
</dbReference>
<keyword evidence="2" id="KW-1133">Transmembrane helix</keyword>
<dbReference type="Pfam" id="PF17172">
    <property type="entry name" value="GST_N_4"/>
    <property type="match status" value="1"/>
</dbReference>
<reference evidence="5 6" key="1">
    <citation type="submission" date="2017-12" db="EMBL/GenBank/DDBJ databases">
        <title>Sequencing, de novo assembly and annotation of complete genome of a new Thraustochytrid species, strain FCC1311.</title>
        <authorList>
            <person name="Sedici K."/>
            <person name="Godart F."/>
            <person name="Aiese Cigliano R."/>
            <person name="Sanseverino W."/>
            <person name="Barakat M."/>
            <person name="Ortet P."/>
            <person name="Marechal E."/>
            <person name="Cagnac O."/>
            <person name="Amato A."/>
        </authorList>
    </citation>
    <scope>NUCLEOTIDE SEQUENCE [LARGE SCALE GENOMIC DNA]</scope>
</reference>
<dbReference type="Proteomes" id="UP000241890">
    <property type="component" value="Unassembled WGS sequence"/>
</dbReference>
<dbReference type="PANTHER" id="PTHR12289">
    <property type="entry name" value="METAXIN RELATED"/>
    <property type="match status" value="1"/>
</dbReference>
<protein>
    <submittedName>
        <fullName evidence="5">Failed axon connections-like</fullName>
    </submittedName>
</protein>
<dbReference type="InterPro" id="IPR026928">
    <property type="entry name" value="FAX/IsoI-like"/>
</dbReference>
<dbReference type="InterPro" id="IPR036282">
    <property type="entry name" value="Glutathione-S-Trfase_C_sf"/>
</dbReference>
<dbReference type="InterPro" id="IPR036249">
    <property type="entry name" value="Thioredoxin-like_sf"/>
</dbReference>
<dbReference type="InterPro" id="IPR040079">
    <property type="entry name" value="Glutathione_S-Trfase"/>
</dbReference>
<evidence type="ECO:0000313" key="6">
    <source>
        <dbReference type="Proteomes" id="UP000241890"/>
    </source>
</evidence>
<sequence length="298" mass="33373">MDQLRTLWEDDPTTVLASAAALGVGLVASLVLFSRKKAAGPKDGELLPGEERDVVYFYTFDRWAYGANASSPCCKLETYLRLAKVNHKVVTTLTPHPRTKKTPYIRYNGHSVPDSNLIIDFLVKTAGAKDLDAHLSKQEKATLLAVRIMAEESLYFEVMHDRWMENTDKFVEAVHNEKAPPLVVLRFVFKYLIAPNIAKALNGQGTGRFTVEEIHERSAAEIDAFANILGEKDYFGGSKPSVADTAVFAILSGCLYNPWSAQRPMIEKYSNLVKFCERIKTEVYPDWDDISTGFSARK</sequence>
<dbReference type="InterPro" id="IPR033468">
    <property type="entry name" value="Metaxin_GST"/>
</dbReference>
<proteinExistence type="inferred from homology"/>
<dbReference type="InterPro" id="IPR012336">
    <property type="entry name" value="Thioredoxin-like_fold"/>
</dbReference>
<organism evidence="5 6">
    <name type="scientific">Hondaea fermentalgiana</name>
    <dbReference type="NCBI Taxonomy" id="2315210"/>
    <lineage>
        <taxon>Eukaryota</taxon>
        <taxon>Sar</taxon>
        <taxon>Stramenopiles</taxon>
        <taxon>Bigyra</taxon>
        <taxon>Labyrinthulomycetes</taxon>
        <taxon>Thraustochytrida</taxon>
        <taxon>Thraustochytriidae</taxon>
        <taxon>Hondaea</taxon>
    </lineage>
</organism>
<dbReference type="InterPro" id="IPR050931">
    <property type="entry name" value="Mito_Protein_Transport_Metaxin"/>
</dbReference>
<comment type="similarity">
    <text evidence="1">Belongs to the FAX family.</text>
</comment>
<evidence type="ECO:0000259" key="4">
    <source>
        <dbReference type="Pfam" id="PF17172"/>
    </source>
</evidence>
<dbReference type="SUPFAM" id="SSF47616">
    <property type="entry name" value="GST C-terminal domain-like"/>
    <property type="match status" value="1"/>
</dbReference>
<dbReference type="SFLD" id="SFLDS00019">
    <property type="entry name" value="Glutathione_Transferase_(cytos"/>
    <property type="match status" value="1"/>
</dbReference>
<name>A0A2R5G0B7_9STRA</name>
<dbReference type="PANTHER" id="PTHR12289:SF41">
    <property type="entry name" value="FAILED AXON CONNECTIONS-RELATED"/>
    <property type="match status" value="1"/>
</dbReference>
<dbReference type="SUPFAM" id="SSF52833">
    <property type="entry name" value="Thioredoxin-like"/>
    <property type="match status" value="1"/>
</dbReference>
<keyword evidence="2" id="KW-0812">Transmembrane</keyword>
<accession>A0A2R5G0B7</accession>
<dbReference type="OrthoDB" id="39381at2759"/>
<feature type="domain" description="Metaxin glutathione S-transferase" evidence="3">
    <location>
        <begin position="222"/>
        <end position="279"/>
    </location>
</feature>
<evidence type="ECO:0000259" key="3">
    <source>
        <dbReference type="Pfam" id="PF17171"/>
    </source>
</evidence>
<gene>
    <name evidence="5" type="ORF">FCC1311_006852</name>
</gene>
<evidence type="ECO:0000256" key="2">
    <source>
        <dbReference type="SAM" id="Phobius"/>
    </source>
</evidence>
<dbReference type="GO" id="GO:0005737">
    <property type="term" value="C:cytoplasm"/>
    <property type="evidence" value="ECO:0007669"/>
    <property type="project" value="TreeGrafter"/>
</dbReference>
<evidence type="ECO:0000313" key="5">
    <source>
        <dbReference type="EMBL" id="GBG24467.1"/>
    </source>
</evidence>
<keyword evidence="6" id="KW-1185">Reference proteome</keyword>
<dbReference type="Pfam" id="PF17171">
    <property type="entry name" value="GST_C_6"/>
    <property type="match status" value="1"/>
</dbReference>
<feature type="domain" description="Thioredoxin-like fold" evidence="4">
    <location>
        <begin position="73"/>
        <end position="166"/>
    </location>
</feature>
<dbReference type="SFLD" id="SFLDG01200">
    <property type="entry name" value="SUF1.1"/>
    <property type="match status" value="1"/>
</dbReference>
<comment type="caution">
    <text evidence="5">The sequence shown here is derived from an EMBL/GenBank/DDBJ whole genome shotgun (WGS) entry which is preliminary data.</text>
</comment>
<evidence type="ECO:0000256" key="1">
    <source>
        <dbReference type="ARBA" id="ARBA00006475"/>
    </source>
</evidence>
<dbReference type="InParanoid" id="A0A2R5G0B7"/>
<feature type="transmembrane region" description="Helical" evidence="2">
    <location>
        <begin position="15"/>
        <end position="33"/>
    </location>
</feature>
<dbReference type="AlphaFoldDB" id="A0A2R5G0B7"/>
<dbReference type="Gene3D" id="1.20.1050.10">
    <property type="match status" value="1"/>
</dbReference>